<comment type="caution">
    <text evidence="7">The sequence shown here is derived from an EMBL/GenBank/DDBJ whole genome shotgun (WGS) entry which is preliminary data.</text>
</comment>
<dbReference type="GO" id="GO:0000287">
    <property type="term" value="F:magnesium ion binding"/>
    <property type="evidence" value="ECO:0007669"/>
    <property type="project" value="UniProtKB-ARBA"/>
</dbReference>
<dbReference type="InterPro" id="IPR036412">
    <property type="entry name" value="HAD-like_sf"/>
</dbReference>
<dbReference type="Pfam" id="PF13419">
    <property type="entry name" value="HAD_2"/>
    <property type="match status" value="1"/>
</dbReference>
<organism evidence="7 8">
    <name type="scientific">Providencia alcalifaciens DSM 30120</name>
    <dbReference type="NCBI Taxonomy" id="520999"/>
    <lineage>
        <taxon>Bacteria</taxon>
        <taxon>Pseudomonadati</taxon>
        <taxon>Pseudomonadota</taxon>
        <taxon>Gammaproteobacteria</taxon>
        <taxon>Enterobacterales</taxon>
        <taxon>Morganellaceae</taxon>
        <taxon>Providencia</taxon>
    </lineage>
</organism>
<evidence type="ECO:0000256" key="2">
    <source>
        <dbReference type="ARBA" id="ARBA00006171"/>
    </source>
</evidence>
<comment type="similarity">
    <text evidence="2">Belongs to the HAD-like hydrolase superfamily. CbbY/CbbZ/Gph/YieH family.</text>
</comment>
<dbReference type="InterPro" id="IPR051600">
    <property type="entry name" value="Beta-PGM-like"/>
</dbReference>
<keyword evidence="4 7" id="KW-0378">Hydrolase</keyword>
<keyword evidence="3" id="KW-0479">Metal-binding</keyword>
<dbReference type="SUPFAM" id="SSF56784">
    <property type="entry name" value="HAD-like"/>
    <property type="match status" value="1"/>
</dbReference>
<dbReference type="CDD" id="cd07505">
    <property type="entry name" value="HAD_BPGM-like"/>
    <property type="match status" value="1"/>
</dbReference>
<comment type="cofactor">
    <cofactor evidence="1">
        <name>Mg(2+)</name>
        <dbReference type="ChEBI" id="CHEBI:18420"/>
    </cofactor>
</comment>
<protein>
    <submittedName>
        <fullName evidence="7">HAD hydrolase, family IA, variant 3</fullName>
    </submittedName>
</protein>
<dbReference type="Gene3D" id="3.40.50.1000">
    <property type="entry name" value="HAD superfamily/HAD-like"/>
    <property type="match status" value="1"/>
</dbReference>
<dbReference type="NCBIfam" id="NF008087">
    <property type="entry name" value="PRK10826.1"/>
    <property type="match status" value="1"/>
</dbReference>
<dbReference type="EMBL" id="ABXW01000051">
    <property type="protein sequence ID" value="EEB45409.1"/>
    <property type="molecule type" value="Genomic_DNA"/>
</dbReference>
<dbReference type="SFLD" id="SFLDS00003">
    <property type="entry name" value="Haloacid_Dehalogenase"/>
    <property type="match status" value="1"/>
</dbReference>
<dbReference type="InterPro" id="IPR006439">
    <property type="entry name" value="HAD-SF_hydro_IA"/>
</dbReference>
<evidence type="ECO:0000256" key="6">
    <source>
        <dbReference type="ARBA" id="ARBA00023277"/>
    </source>
</evidence>
<dbReference type="eggNOG" id="COG0637">
    <property type="taxonomic scope" value="Bacteria"/>
</dbReference>
<reference evidence="7 8" key="2">
    <citation type="submission" date="2008-10" db="EMBL/GenBank/DDBJ databases">
        <authorList>
            <person name="Fulton L."/>
            <person name="Clifton S."/>
            <person name="Fulton B."/>
            <person name="Xu J."/>
            <person name="Minx P."/>
            <person name="Pepin K.H."/>
            <person name="Johnson M."/>
            <person name="Bhonagiri V."/>
            <person name="Nash W.E."/>
            <person name="Mardis E.R."/>
            <person name="Wilson R.K."/>
        </authorList>
    </citation>
    <scope>NUCLEOTIDE SEQUENCE [LARGE SCALE GENOMIC DNA]</scope>
    <source>
        <strain evidence="7 8">DSM 30120</strain>
    </source>
</reference>
<name>B6XGL2_9GAMM</name>
<keyword evidence="5" id="KW-0460">Magnesium</keyword>
<dbReference type="Proteomes" id="UP000003729">
    <property type="component" value="Unassembled WGS sequence"/>
</dbReference>
<dbReference type="Gene3D" id="1.10.150.240">
    <property type="entry name" value="Putative phosphatase, domain 2"/>
    <property type="match status" value="1"/>
</dbReference>
<evidence type="ECO:0000256" key="5">
    <source>
        <dbReference type="ARBA" id="ARBA00022842"/>
    </source>
</evidence>
<dbReference type="PANTHER" id="PTHR46193">
    <property type="entry name" value="6-PHOSPHOGLUCONATE PHOSPHATASE"/>
    <property type="match status" value="1"/>
</dbReference>
<keyword evidence="6" id="KW-0119">Carbohydrate metabolism</keyword>
<dbReference type="AlphaFoldDB" id="B6XGL2"/>
<dbReference type="SFLD" id="SFLDG01129">
    <property type="entry name" value="C1.5:_HAD__Beta-PGM__Phosphata"/>
    <property type="match status" value="1"/>
</dbReference>
<evidence type="ECO:0000256" key="4">
    <source>
        <dbReference type="ARBA" id="ARBA00022801"/>
    </source>
</evidence>
<dbReference type="GO" id="GO:0016787">
    <property type="term" value="F:hydrolase activity"/>
    <property type="evidence" value="ECO:0007669"/>
    <property type="project" value="UniProtKB-KW"/>
</dbReference>
<accession>B6XGL2</accession>
<evidence type="ECO:0000313" key="8">
    <source>
        <dbReference type="Proteomes" id="UP000003729"/>
    </source>
</evidence>
<dbReference type="NCBIfam" id="TIGR01509">
    <property type="entry name" value="HAD-SF-IA-v3"/>
    <property type="match status" value="1"/>
</dbReference>
<gene>
    <name evidence="7" type="ORF">PROVALCAL_02498</name>
</gene>
<dbReference type="SFLD" id="SFLDG01135">
    <property type="entry name" value="C1.5.6:_HAD__Beta-PGM__Phospha"/>
    <property type="match status" value="1"/>
</dbReference>
<dbReference type="InterPro" id="IPR041492">
    <property type="entry name" value="HAD_2"/>
</dbReference>
<dbReference type="InterPro" id="IPR023198">
    <property type="entry name" value="PGP-like_dom2"/>
</dbReference>
<reference evidence="7 8" key="1">
    <citation type="submission" date="2008-10" db="EMBL/GenBank/DDBJ databases">
        <title>Draft genome sequence of Providencia alcalifaciens (DSM 30120).</title>
        <authorList>
            <person name="Sudarsanam P."/>
            <person name="Ley R."/>
            <person name="Guruge J."/>
            <person name="Turnbaugh P.J."/>
            <person name="Mahowald M."/>
            <person name="Liep D."/>
            <person name="Gordon J."/>
        </authorList>
    </citation>
    <scope>NUCLEOTIDE SEQUENCE [LARGE SCALE GENOMIC DNA]</scope>
    <source>
        <strain evidence="7 8">DSM 30120</strain>
    </source>
</reference>
<dbReference type="PANTHER" id="PTHR46193:SF18">
    <property type="entry name" value="HEXITOL PHOSPHATASE B"/>
    <property type="match status" value="1"/>
</dbReference>
<evidence type="ECO:0000256" key="1">
    <source>
        <dbReference type="ARBA" id="ARBA00001946"/>
    </source>
</evidence>
<evidence type="ECO:0000313" key="7">
    <source>
        <dbReference type="EMBL" id="EEB45409.1"/>
    </source>
</evidence>
<dbReference type="FunFam" id="3.40.50.1000:FF:000036">
    <property type="entry name" value="HAD family hydrolase"/>
    <property type="match status" value="1"/>
</dbReference>
<dbReference type="InterPro" id="IPR023214">
    <property type="entry name" value="HAD_sf"/>
</dbReference>
<sequence>MEFAMYHKLPIQSVIFDMDGLLIDSEPFWEQGEDEVFAELGVDLSIKHTLPDTLGLRIDHVVELWYNASPWQGCSLEEAKQRIIDRVIGLVEEKRPLLPGVQHALELCRSMDLKIALASASPDYMLEKVLNLFDIRHYFSAVVSAAKLPLSKPHPEVYLKAAAELSTKPIHCVSLEDSFNGMIAAKAARMRSIVVPDNKHFNDPRWGLADVKLASLNDLRPENLR</sequence>
<evidence type="ECO:0000256" key="3">
    <source>
        <dbReference type="ARBA" id="ARBA00022723"/>
    </source>
</evidence>
<proteinExistence type="inferred from homology"/>